<reference evidence="2 3" key="1">
    <citation type="submission" date="2024-02" db="EMBL/GenBank/DDBJ databases">
        <title>Discinaceae phylogenomics.</title>
        <authorList>
            <person name="Dirks A.C."/>
            <person name="James T.Y."/>
        </authorList>
    </citation>
    <scope>NUCLEOTIDE SEQUENCE [LARGE SCALE GENOMIC DNA]</scope>
    <source>
        <strain evidence="2 3">ACD0624</strain>
    </source>
</reference>
<dbReference type="InterPro" id="IPR026705">
    <property type="entry name" value="Hid-1/Ecm30"/>
</dbReference>
<evidence type="ECO:0000313" key="2">
    <source>
        <dbReference type="EMBL" id="KAL0639992.1"/>
    </source>
</evidence>
<feature type="region of interest" description="Disordered" evidence="1">
    <location>
        <begin position="264"/>
        <end position="288"/>
    </location>
</feature>
<sequence length="473" mass="51580">MCVFVLQTLSTEPKFGKSLNKRFEGQNTLPASVRIPSFSGTYADYLIISIYSLITSSKGKLGAVYPALLAIVANVAPHIQNLSSAASAKLVQLFVSMSAPGFLLANETNHLLLHSLLECMNSIIEHQYSENSNFVYAVLRSHKRFEALRNFTLESGQEEIDRVGRVRKDKGESESESPVKTSFSEESRVQPQRVVSGTETPTSPSQFEIGDDDDSDDEVKPNSQSSAVTPQSVTPPVQPRDSSAASSVEDAVPLQLRGMSEKARGKLPEGAFQRQGSTTSLSSHVSSNIPVTPSSGFTPSPAWIETWLPHLPLHTILILVQQLQPQLRSVLSSNNNNIQESNTTPMLERIRTTEVHGIEPSLIKTHMFEWSPLALGWYESLLWGFIFVSERHVTKGTVGVWNGTAVKLFRVQETAPEGPSLLAPRGGVDAIGTNLIERLGNVGLGRGQQQQPQPQASVSDNTGARSTERRAAV</sequence>
<evidence type="ECO:0008006" key="4">
    <source>
        <dbReference type="Google" id="ProtNLM"/>
    </source>
</evidence>
<dbReference type="Proteomes" id="UP001447188">
    <property type="component" value="Unassembled WGS sequence"/>
</dbReference>
<organism evidence="2 3">
    <name type="scientific">Discina gigas</name>
    <dbReference type="NCBI Taxonomy" id="1032678"/>
    <lineage>
        <taxon>Eukaryota</taxon>
        <taxon>Fungi</taxon>
        <taxon>Dikarya</taxon>
        <taxon>Ascomycota</taxon>
        <taxon>Pezizomycotina</taxon>
        <taxon>Pezizomycetes</taxon>
        <taxon>Pezizales</taxon>
        <taxon>Discinaceae</taxon>
        <taxon>Discina</taxon>
    </lineage>
</organism>
<feature type="compositionally biased region" description="Basic and acidic residues" evidence="1">
    <location>
        <begin position="162"/>
        <end position="173"/>
    </location>
</feature>
<feature type="compositionally biased region" description="Low complexity" evidence="1">
    <location>
        <begin position="277"/>
        <end position="287"/>
    </location>
</feature>
<dbReference type="EMBL" id="JBBBZM010000006">
    <property type="protein sequence ID" value="KAL0639992.1"/>
    <property type="molecule type" value="Genomic_DNA"/>
</dbReference>
<dbReference type="PANTHER" id="PTHR21575:SF12">
    <property type="entry name" value="PROTEIN HID1"/>
    <property type="match status" value="1"/>
</dbReference>
<protein>
    <recommendedName>
        <fullName evidence="4">Protein HID1</fullName>
    </recommendedName>
</protein>
<proteinExistence type="predicted"/>
<feature type="compositionally biased region" description="Polar residues" evidence="1">
    <location>
        <begin position="456"/>
        <end position="465"/>
    </location>
</feature>
<feature type="region of interest" description="Disordered" evidence="1">
    <location>
        <begin position="162"/>
        <end position="252"/>
    </location>
</feature>
<feature type="region of interest" description="Disordered" evidence="1">
    <location>
        <begin position="444"/>
        <end position="473"/>
    </location>
</feature>
<dbReference type="Pfam" id="PF12722">
    <property type="entry name" value="Hid1"/>
    <property type="match status" value="1"/>
</dbReference>
<evidence type="ECO:0000256" key="1">
    <source>
        <dbReference type="SAM" id="MobiDB-lite"/>
    </source>
</evidence>
<feature type="compositionally biased region" description="Polar residues" evidence="1">
    <location>
        <begin position="189"/>
        <end position="206"/>
    </location>
</feature>
<accession>A0ABR3GVM9</accession>
<keyword evidence="3" id="KW-1185">Reference proteome</keyword>
<dbReference type="PANTHER" id="PTHR21575">
    <property type="entry name" value="PROTEIN HID1"/>
    <property type="match status" value="1"/>
</dbReference>
<evidence type="ECO:0000313" key="3">
    <source>
        <dbReference type="Proteomes" id="UP001447188"/>
    </source>
</evidence>
<comment type="caution">
    <text evidence="2">The sequence shown here is derived from an EMBL/GenBank/DDBJ whole genome shotgun (WGS) entry which is preliminary data.</text>
</comment>
<feature type="compositionally biased region" description="Low complexity" evidence="1">
    <location>
        <begin position="225"/>
        <end position="235"/>
    </location>
</feature>
<name>A0ABR3GVM9_9PEZI</name>
<gene>
    <name evidence="2" type="ORF">Q9L58_000820</name>
</gene>